<dbReference type="InterPro" id="IPR006768">
    <property type="entry name" value="Cwf19-like_C_dom-1"/>
</dbReference>
<evidence type="ECO:0000259" key="4">
    <source>
        <dbReference type="Pfam" id="PF04677"/>
    </source>
</evidence>
<evidence type="ECO:0000313" key="6">
    <source>
        <dbReference type="Proteomes" id="UP001307889"/>
    </source>
</evidence>
<gene>
    <name evidence="5" type="ORF">NTJ_01718</name>
</gene>
<dbReference type="Pfam" id="PF04676">
    <property type="entry name" value="CwfJ_C_2"/>
    <property type="match status" value="1"/>
</dbReference>
<comment type="similarity">
    <text evidence="1">Belongs to the CWF19 family.</text>
</comment>
<dbReference type="EMBL" id="AP028909">
    <property type="protein sequence ID" value="BES88909.1"/>
    <property type="molecule type" value="Genomic_DNA"/>
</dbReference>
<dbReference type="PANTHER" id="PTHR12072:SF5">
    <property type="entry name" value="CWF19-LIKE PROTEIN 2"/>
    <property type="match status" value="1"/>
</dbReference>
<dbReference type="InterPro" id="IPR040194">
    <property type="entry name" value="Cwf19-like"/>
</dbReference>
<feature type="compositionally biased region" description="Basic residues" evidence="2">
    <location>
        <begin position="1"/>
        <end position="24"/>
    </location>
</feature>
<feature type="compositionally biased region" description="Basic and acidic residues" evidence="2">
    <location>
        <begin position="81"/>
        <end position="97"/>
    </location>
</feature>
<name>A0ABN7AC48_9HEMI</name>
<feature type="region of interest" description="Disordered" evidence="2">
    <location>
        <begin position="1"/>
        <end position="301"/>
    </location>
</feature>
<feature type="domain" description="Cwf19-like protein C-terminal" evidence="3">
    <location>
        <begin position="583"/>
        <end position="665"/>
    </location>
</feature>
<dbReference type="InterPro" id="IPR006767">
    <property type="entry name" value="Cwf19-like_C_dom-2"/>
</dbReference>
<sequence>MGKDKKKHKKEKKHRKHKKDKKRSSSVSSDSDGEWVEKGAEGTSGPKSIPSLDEKDNPAVTCQPKEEDAWSSIFAGTSTSEIRKAKEAEKVVERVSLEAKPGQSSRELNPYWKDGGTGLPPERVEKKTALFRRPDDESSRHMNSDRSQQDSRSRFQRPKEDNFEYNRRNAESDRRQYHRSKDGGRGDHRSNDRSSSRFMKPREDSNDSGHRSRHQSSGGWRKAPLNSDKNEGSHSEERKKETDKSVEEKRKSSSDKPLRSDNSSGNDQDRDSEHCLLESKEPKNPPKSSPSTEEPKILTSDEMNALNAKIFRAEMAGKMELVAKLKAQLENSRAVEVEKTVILTQTDAKGFTRPVSRDDRGSSKNKRKVQTHENSKRVRYFADDDDHSLQDMYEKEKYSSAMDQEADFMNLMGKEMSRKDGSLALDDPFEETASIDDRNKRDKQQWDRAVREQAKKEKVYDECKWCFGAKRMNQNLVVRSKDKAYVACPPFQSLTEGHCIILPHSHVSCSTQLDEDVWDEIMDLRKDLVRRLEANDEDCVFFETASYLHKFPHMMIHCVPLPREIGDMAPIYFKKALLECESEWSNNKKVVDLAGRGLRKSVPKGLPYFFVDFGDQSGFAHVIEDQKLFPTNFAQEIVGGMLDLNHELWRKQRNISEEDVAKNLEYLQNLMKDD</sequence>
<keyword evidence="6" id="KW-1185">Reference proteome</keyword>
<feature type="region of interest" description="Disordered" evidence="2">
    <location>
        <begin position="351"/>
        <end position="374"/>
    </location>
</feature>
<protein>
    <submittedName>
        <fullName evidence="5">Protein similar to CwfJ C-terminus 2</fullName>
    </submittedName>
</protein>
<dbReference type="SUPFAM" id="SSF54197">
    <property type="entry name" value="HIT-like"/>
    <property type="match status" value="1"/>
</dbReference>
<dbReference type="PANTHER" id="PTHR12072">
    <property type="entry name" value="CWF19, CELL CYCLE CONTROL PROTEIN"/>
    <property type="match status" value="1"/>
</dbReference>
<feature type="compositionally biased region" description="Basic and acidic residues" evidence="2">
    <location>
        <begin position="435"/>
        <end position="444"/>
    </location>
</feature>
<evidence type="ECO:0000259" key="3">
    <source>
        <dbReference type="Pfam" id="PF04676"/>
    </source>
</evidence>
<feature type="compositionally biased region" description="Basic and acidic residues" evidence="2">
    <location>
        <begin position="267"/>
        <end position="284"/>
    </location>
</feature>
<evidence type="ECO:0000256" key="1">
    <source>
        <dbReference type="ARBA" id="ARBA00006795"/>
    </source>
</evidence>
<organism evidence="5 6">
    <name type="scientific">Nesidiocoris tenuis</name>
    <dbReference type="NCBI Taxonomy" id="355587"/>
    <lineage>
        <taxon>Eukaryota</taxon>
        <taxon>Metazoa</taxon>
        <taxon>Ecdysozoa</taxon>
        <taxon>Arthropoda</taxon>
        <taxon>Hexapoda</taxon>
        <taxon>Insecta</taxon>
        <taxon>Pterygota</taxon>
        <taxon>Neoptera</taxon>
        <taxon>Paraneoptera</taxon>
        <taxon>Hemiptera</taxon>
        <taxon>Heteroptera</taxon>
        <taxon>Panheteroptera</taxon>
        <taxon>Cimicomorpha</taxon>
        <taxon>Miridae</taxon>
        <taxon>Dicyphina</taxon>
        <taxon>Nesidiocoris</taxon>
    </lineage>
</organism>
<dbReference type="Gene3D" id="3.30.428.10">
    <property type="entry name" value="HIT-like"/>
    <property type="match status" value="1"/>
</dbReference>
<feature type="compositionally biased region" description="Basic and acidic residues" evidence="2">
    <location>
        <begin position="228"/>
        <end position="259"/>
    </location>
</feature>
<evidence type="ECO:0000256" key="2">
    <source>
        <dbReference type="SAM" id="MobiDB-lite"/>
    </source>
</evidence>
<accession>A0ABN7AC48</accession>
<dbReference type="InterPro" id="IPR036265">
    <property type="entry name" value="HIT-like_sf"/>
</dbReference>
<feature type="region of interest" description="Disordered" evidence="2">
    <location>
        <begin position="422"/>
        <end position="444"/>
    </location>
</feature>
<dbReference type="Pfam" id="PF04677">
    <property type="entry name" value="CwfJ_C_1"/>
    <property type="match status" value="1"/>
</dbReference>
<feature type="domain" description="Cwf19-like C-terminal" evidence="4">
    <location>
        <begin position="452"/>
        <end position="574"/>
    </location>
</feature>
<reference evidence="5 6" key="1">
    <citation type="submission" date="2023-09" db="EMBL/GenBank/DDBJ databases">
        <title>Nesidiocoris tenuis whole genome shotgun sequence.</title>
        <authorList>
            <person name="Shibata T."/>
            <person name="Shimoda M."/>
            <person name="Kobayashi T."/>
            <person name="Uehara T."/>
        </authorList>
    </citation>
    <scope>NUCLEOTIDE SEQUENCE [LARGE SCALE GENOMIC DNA]</scope>
    <source>
        <strain evidence="5 6">Japan</strain>
    </source>
</reference>
<feature type="compositionally biased region" description="Basic and acidic residues" evidence="2">
    <location>
        <begin position="122"/>
        <end position="210"/>
    </location>
</feature>
<dbReference type="Proteomes" id="UP001307889">
    <property type="component" value="Chromosome 1"/>
</dbReference>
<evidence type="ECO:0000313" key="5">
    <source>
        <dbReference type="EMBL" id="BES88909.1"/>
    </source>
</evidence>
<proteinExistence type="inferred from homology"/>